<evidence type="ECO:0000256" key="3">
    <source>
        <dbReference type="ARBA" id="ARBA00022448"/>
    </source>
</evidence>
<dbReference type="GO" id="GO:0005886">
    <property type="term" value="C:plasma membrane"/>
    <property type="evidence" value="ECO:0007669"/>
    <property type="project" value="UniProtKB-SubCell"/>
</dbReference>
<comment type="caution">
    <text evidence="8">The sequence shown here is derived from an EMBL/GenBank/DDBJ whole genome shotgun (WGS) entry which is preliminary data.</text>
</comment>
<organism evidence="8 9">
    <name type="scientific">Caldimonas thermodepolymerans</name>
    <dbReference type="NCBI Taxonomy" id="215580"/>
    <lineage>
        <taxon>Bacteria</taxon>
        <taxon>Pseudomonadati</taxon>
        <taxon>Pseudomonadota</taxon>
        <taxon>Betaproteobacteria</taxon>
        <taxon>Burkholderiales</taxon>
        <taxon>Sphaerotilaceae</taxon>
        <taxon>Caldimonas</taxon>
    </lineage>
</organism>
<dbReference type="GO" id="GO:0055085">
    <property type="term" value="P:transmembrane transport"/>
    <property type="evidence" value="ECO:0007669"/>
    <property type="project" value="InterPro"/>
</dbReference>
<reference evidence="8 9" key="1">
    <citation type="submission" date="2018-02" db="EMBL/GenBank/DDBJ databases">
        <title>Reclassifiation of [Polyangium] brachysporum DSM 7029 as Guopingzhaonella breviflexa gen. nov., sp. nov., a member of the family Comamonadaceae.</title>
        <authorList>
            <person name="Tang B."/>
        </authorList>
    </citation>
    <scope>NUCLEOTIDE SEQUENCE [LARGE SCALE GENOMIC DNA]</scope>
    <source>
        <strain evidence="8 9">DSM 15344</strain>
    </source>
</reference>
<comment type="similarity">
    <text evidence="2">Belongs to the auxin efflux carrier (TC 2.A.69) family.</text>
</comment>
<dbReference type="Proteomes" id="UP000239406">
    <property type="component" value="Unassembled WGS sequence"/>
</dbReference>
<evidence type="ECO:0000256" key="6">
    <source>
        <dbReference type="ARBA" id="ARBA00022989"/>
    </source>
</evidence>
<accession>A0A2S5T3P8</accession>
<evidence type="ECO:0000256" key="4">
    <source>
        <dbReference type="ARBA" id="ARBA00022475"/>
    </source>
</evidence>
<dbReference type="Pfam" id="PF03547">
    <property type="entry name" value="Mem_trans"/>
    <property type="match status" value="1"/>
</dbReference>
<dbReference type="AlphaFoldDB" id="A0A2S5T3P8"/>
<evidence type="ECO:0000256" key="5">
    <source>
        <dbReference type="ARBA" id="ARBA00022692"/>
    </source>
</evidence>
<keyword evidence="5" id="KW-0812">Transmembrane</keyword>
<dbReference type="EMBL" id="PSNY01000010">
    <property type="protein sequence ID" value="PPE69610.1"/>
    <property type="molecule type" value="Genomic_DNA"/>
</dbReference>
<keyword evidence="9" id="KW-1185">Reference proteome</keyword>
<name>A0A2S5T3P8_9BURK</name>
<dbReference type="RefSeq" id="WP_104357646.1">
    <property type="nucleotide sequence ID" value="NZ_CP064338.1"/>
</dbReference>
<dbReference type="PANTHER" id="PTHR36838">
    <property type="entry name" value="AUXIN EFFLUX CARRIER FAMILY PROTEIN"/>
    <property type="match status" value="1"/>
</dbReference>
<comment type="subcellular location">
    <subcellularLocation>
        <location evidence="1">Cell membrane</location>
        <topology evidence="1">Multi-pass membrane protein</topology>
    </subcellularLocation>
</comment>
<protein>
    <submittedName>
        <fullName evidence="8">AEC family transporter</fullName>
    </submittedName>
</protein>
<dbReference type="PANTHER" id="PTHR36838:SF3">
    <property type="entry name" value="TRANSPORTER AUXIN EFFLUX CARRIER EC FAMILY"/>
    <property type="match status" value="1"/>
</dbReference>
<keyword evidence="6" id="KW-1133">Transmembrane helix</keyword>
<evidence type="ECO:0000256" key="7">
    <source>
        <dbReference type="ARBA" id="ARBA00023136"/>
    </source>
</evidence>
<keyword evidence="4" id="KW-1003">Cell membrane</keyword>
<evidence type="ECO:0000313" key="9">
    <source>
        <dbReference type="Proteomes" id="UP000239406"/>
    </source>
</evidence>
<evidence type="ECO:0000256" key="1">
    <source>
        <dbReference type="ARBA" id="ARBA00004651"/>
    </source>
</evidence>
<dbReference type="InterPro" id="IPR004776">
    <property type="entry name" value="Mem_transp_PIN-like"/>
</dbReference>
<keyword evidence="3" id="KW-0813">Transport</keyword>
<dbReference type="InterPro" id="IPR038770">
    <property type="entry name" value="Na+/solute_symporter_sf"/>
</dbReference>
<sequence length="327" mass="34065">MVGPIYLKLVAIFIVVAIGWGAGRTRFLGGGEAARALSNAAFYLFAPALLFRTTARIDFEQLPWSIVLAYFIPVVGLMLLVYAQQRRRAAAAPAAPSVRAITATFSNTVQLGIPVAAALFGEAGLSVHLAVVSLHALTLLSVVTVLAELDLSRAAEGHARRSLGATLATTARNTLIHPVVMPVLLGLLWNLLDGPIPPAVDEILVTLGQAVVPVCLIATGMSLAHYGLRGSLGAASVLSLLKLVVQPALVLAVGLAFGLRGLPLAAIVMCAALPAGTNSMMFAQRYATREAEVTSTLVLSMLAFVVTAPLWLLLLQLLPAGWVASGG</sequence>
<gene>
    <name evidence="8" type="ORF">C1702_10445</name>
</gene>
<keyword evidence="7" id="KW-0472">Membrane</keyword>
<evidence type="ECO:0000256" key="2">
    <source>
        <dbReference type="ARBA" id="ARBA00010145"/>
    </source>
</evidence>
<dbReference type="Gene3D" id="1.20.1530.20">
    <property type="match status" value="1"/>
</dbReference>
<evidence type="ECO:0000313" key="8">
    <source>
        <dbReference type="EMBL" id="PPE69610.1"/>
    </source>
</evidence>
<proteinExistence type="inferred from homology"/>